<organism evidence="1 2">
    <name type="scientific">Desulfoferula mesophila</name>
    <dbReference type="NCBI Taxonomy" id="3058419"/>
    <lineage>
        <taxon>Bacteria</taxon>
        <taxon>Pseudomonadati</taxon>
        <taxon>Thermodesulfobacteriota</taxon>
        <taxon>Desulfarculia</taxon>
        <taxon>Desulfarculales</taxon>
        <taxon>Desulfarculaceae</taxon>
        <taxon>Desulfoferula</taxon>
    </lineage>
</organism>
<dbReference type="KEGG" id="dmp:FAK_38450"/>
<keyword evidence="2" id="KW-1185">Reference proteome</keyword>
<dbReference type="EMBL" id="AP028679">
    <property type="protein sequence ID" value="BEQ16779.1"/>
    <property type="molecule type" value="Genomic_DNA"/>
</dbReference>
<name>A0AAU9EUJ9_9BACT</name>
<dbReference type="RefSeq" id="WP_338603100.1">
    <property type="nucleotide sequence ID" value="NZ_AP028679.1"/>
</dbReference>
<sequence>MSPTVHQLREQARSRFMAGLETEAVAAELGLKPQRVAAWAAAENWAARRRAWWSDPRGAAAALRQLLGRRVEELMALGELSPQDADHLAKIAAACARLEREGYDLKAAAVEVGERLAALAGEEPDSEAQRAWLGRLLEKLFTRLEGEAGA</sequence>
<evidence type="ECO:0000313" key="2">
    <source>
        <dbReference type="Proteomes" id="UP001366166"/>
    </source>
</evidence>
<protein>
    <submittedName>
        <fullName evidence="1">Uncharacterized protein</fullName>
    </submittedName>
</protein>
<proteinExistence type="predicted"/>
<accession>A0AAU9EUJ9</accession>
<dbReference type="AlphaFoldDB" id="A0AAU9EUJ9"/>
<evidence type="ECO:0000313" key="1">
    <source>
        <dbReference type="EMBL" id="BEQ16779.1"/>
    </source>
</evidence>
<dbReference type="Proteomes" id="UP001366166">
    <property type="component" value="Chromosome"/>
</dbReference>
<reference evidence="2" key="1">
    <citation type="journal article" date="2023" name="Arch. Microbiol.">
        <title>Desulfoferula mesophilus gen. nov. sp. nov., a mesophilic sulfate-reducing bacterium isolated from a brackish lake sediment.</title>
        <authorList>
            <person name="Watanabe T."/>
            <person name="Yabe T."/>
            <person name="Tsuji J.M."/>
            <person name="Fukui M."/>
        </authorList>
    </citation>
    <scope>NUCLEOTIDE SEQUENCE [LARGE SCALE GENOMIC DNA]</scope>
    <source>
        <strain evidence="2">12FAK</strain>
    </source>
</reference>
<gene>
    <name evidence="1" type="ORF">FAK_38450</name>
</gene>